<keyword evidence="6 12" id="KW-0418">Kinase</keyword>
<evidence type="ECO:0000256" key="1">
    <source>
        <dbReference type="ARBA" id="ARBA00000085"/>
    </source>
</evidence>
<dbReference type="Pfam" id="PF02518">
    <property type="entry name" value="HATPase_c"/>
    <property type="match status" value="1"/>
</dbReference>
<feature type="transmembrane region" description="Helical" evidence="10">
    <location>
        <begin position="403"/>
        <end position="426"/>
    </location>
</feature>
<evidence type="ECO:0000256" key="9">
    <source>
        <dbReference type="PROSITE-ProRule" id="PRU00339"/>
    </source>
</evidence>
<dbReference type="AlphaFoldDB" id="A0A4Q7MUX8"/>
<keyword evidence="4" id="KW-0808">Transferase</keyword>
<evidence type="ECO:0000313" key="12">
    <source>
        <dbReference type="EMBL" id="RZS70870.1"/>
    </source>
</evidence>
<sequence length="649" mass="74806">MKVLTIYIVSLFFFIAPVRSQSLIDSLYVDSLVNILKNARSDSTKARACYSLSFYWSKYDSTNAWHYLEEGRQYNGKNKYLQAVHVFHKAACFFDLDQDKAMQNYLEAAKLFSNFTNPESYRFQSRCWGNYGALQQRKDNEPEMVSALLTKAIPFAEKSGDTALAGNYYSDVGMVFSNQLLHEKAAYYFNKALACFRINKPALKDEVMTFLHAARSLCLMDSLKDAKPLLDNVRALLKPFPDSDRNIDLNITEAIYYRKVNDPGKALQVIRDGINLAEKMGRKYSLSEALYQEYKTYFMMARYQQALFSLQRVMQITPYEFDDNRVMHYKEMARVYKAMGNISKAYEWVTRYSALQDTIYKENLAKQIADNESRYRFVTNEKKIIQLQSERQEAALVHRNQQLLNWLLGVAASLFLLATLFLIFYYRNNRMQTKQQWKELQQQQELMLANAMLEGEEQERRRLARDLHDGLGGTLAGIKIKLSGQEKKEKTPQLSEVILQLEGSISELRRIARNMMPENLQKVGLEEALRDLCESLQSDNTLIEFHSFGLQPDIPLNVQANIYRIVQELLSNAVKHAAASKVIVQCSQNGKIFFITVEDNGRGFEMSTVNDAEGIGFQNIRNRVKYLNGSIDIESVQQEGTTVNIELHV</sequence>
<evidence type="ECO:0000256" key="8">
    <source>
        <dbReference type="ARBA" id="ARBA00023012"/>
    </source>
</evidence>
<keyword evidence="7" id="KW-0067">ATP-binding</keyword>
<keyword evidence="13" id="KW-1185">Reference proteome</keyword>
<accession>A0A4Q7MUX8</accession>
<keyword evidence="10" id="KW-1133">Transmembrane helix</keyword>
<dbReference type="InterPro" id="IPR019734">
    <property type="entry name" value="TPR_rpt"/>
</dbReference>
<dbReference type="InterPro" id="IPR011712">
    <property type="entry name" value="Sig_transdc_His_kin_sub3_dim/P"/>
</dbReference>
<evidence type="ECO:0000256" key="6">
    <source>
        <dbReference type="ARBA" id="ARBA00022777"/>
    </source>
</evidence>
<evidence type="ECO:0000256" key="2">
    <source>
        <dbReference type="ARBA" id="ARBA00012438"/>
    </source>
</evidence>
<dbReference type="GO" id="GO:0046983">
    <property type="term" value="F:protein dimerization activity"/>
    <property type="evidence" value="ECO:0007669"/>
    <property type="project" value="InterPro"/>
</dbReference>
<dbReference type="SUPFAM" id="SSF48452">
    <property type="entry name" value="TPR-like"/>
    <property type="match status" value="1"/>
</dbReference>
<evidence type="ECO:0000256" key="5">
    <source>
        <dbReference type="ARBA" id="ARBA00022741"/>
    </source>
</evidence>
<dbReference type="GO" id="GO:0016020">
    <property type="term" value="C:membrane"/>
    <property type="evidence" value="ECO:0007669"/>
    <property type="project" value="InterPro"/>
</dbReference>
<dbReference type="InterPro" id="IPR011990">
    <property type="entry name" value="TPR-like_helical_dom_sf"/>
</dbReference>
<keyword evidence="10" id="KW-0472">Membrane</keyword>
<evidence type="ECO:0000256" key="7">
    <source>
        <dbReference type="ARBA" id="ARBA00022840"/>
    </source>
</evidence>
<dbReference type="SUPFAM" id="SSF55874">
    <property type="entry name" value="ATPase domain of HSP90 chaperone/DNA topoisomerase II/histidine kinase"/>
    <property type="match status" value="1"/>
</dbReference>
<dbReference type="Gene3D" id="1.20.5.1930">
    <property type="match status" value="1"/>
</dbReference>
<keyword evidence="10" id="KW-0812">Transmembrane</keyword>
<keyword evidence="3" id="KW-0597">Phosphoprotein</keyword>
<dbReference type="GO" id="GO:0005524">
    <property type="term" value="F:ATP binding"/>
    <property type="evidence" value="ECO:0007669"/>
    <property type="project" value="UniProtKB-KW"/>
</dbReference>
<dbReference type="SMART" id="SM00387">
    <property type="entry name" value="HATPase_c"/>
    <property type="match status" value="1"/>
</dbReference>
<dbReference type="EMBL" id="SGXA01000002">
    <property type="protein sequence ID" value="RZS70870.1"/>
    <property type="molecule type" value="Genomic_DNA"/>
</dbReference>
<evidence type="ECO:0000259" key="11">
    <source>
        <dbReference type="PROSITE" id="PS50109"/>
    </source>
</evidence>
<dbReference type="PROSITE" id="PS50005">
    <property type="entry name" value="TPR"/>
    <property type="match status" value="1"/>
</dbReference>
<organism evidence="12 13">
    <name type="scientific">Pseudobacter ginsenosidimutans</name>
    <dbReference type="NCBI Taxonomy" id="661488"/>
    <lineage>
        <taxon>Bacteria</taxon>
        <taxon>Pseudomonadati</taxon>
        <taxon>Bacteroidota</taxon>
        <taxon>Chitinophagia</taxon>
        <taxon>Chitinophagales</taxon>
        <taxon>Chitinophagaceae</taxon>
        <taxon>Pseudobacter</taxon>
    </lineage>
</organism>
<name>A0A4Q7MUX8_9BACT</name>
<keyword evidence="5" id="KW-0547">Nucleotide-binding</keyword>
<dbReference type="EC" id="2.7.13.3" evidence="2"/>
<evidence type="ECO:0000256" key="10">
    <source>
        <dbReference type="SAM" id="Phobius"/>
    </source>
</evidence>
<dbReference type="Gene3D" id="3.30.565.10">
    <property type="entry name" value="Histidine kinase-like ATPase, C-terminal domain"/>
    <property type="match status" value="1"/>
</dbReference>
<evidence type="ECO:0000313" key="13">
    <source>
        <dbReference type="Proteomes" id="UP000293874"/>
    </source>
</evidence>
<dbReference type="CDD" id="cd16917">
    <property type="entry name" value="HATPase_UhpB-NarQ-NarX-like"/>
    <property type="match status" value="1"/>
</dbReference>
<dbReference type="RefSeq" id="WP_130541422.1">
    <property type="nucleotide sequence ID" value="NZ_SGXA01000002.1"/>
</dbReference>
<dbReference type="Pfam" id="PF07730">
    <property type="entry name" value="HisKA_3"/>
    <property type="match status" value="1"/>
</dbReference>
<dbReference type="PROSITE" id="PS50109">
    <property type="entry name" value="HIS_KIN"/>
    <property type="match status" value="1"/>
</dbReference>
<comment type="caution">
    <text evidence="12">The sequence shown here is derived from an EMBL/GenBank/DDBJ whole genome shotgun (WGS) entry which is preliminary data.</text>
</comment>
<dbReference type="InterPro" id="IPR003594">
    <property type="entry name" value="HATPase_dom"/>
</dbReference>
<evidence type="ECO:0000256" key="4">
    <source>
        <dbReference type="ARBA" id="ARBA00022679"/>
    </source>
</evidence>
<gene>
    <name evidence="12" type="ORF">EV199_2767</name>
</gene>
<feature type="repeat" description="TPR" evidence="9">
    <location>
        <begin position="287"/>
        <end position="320"/>
    </location>
</feature>
<dbReference type="PANTHER" id="PTHR24421:SF10">
    <property type="entry name" value="NITRATE_NITRITE SENSOR PROTEIN NARQ"/>
    <property type="match status" value="1"/>
</dbReference>
<protein>
    <recommendedName>
        <fullName evidence="2">histidine kinase</fullName>
        <ecNumber evidence="2">2.7.13.3</ecNumber>
    </recommendedName>
</protein>
<dbReference type="GO" id="GO:0000155">
    <property type="term" value="F:phosphorelay sensor kinase activity"/>
    <property type="evidence" value="ECO:0007669"/>
    <property type="project" value="InterPro"/>
</dbReference>
<dbReference type="Proteomes" id="UP000293874">
    <property type="component" value="Unassembled WGS sequence"/>
</dbReference>
<comment type="catalytic activity">
    <reaction evidence="1">
        <text>ATP + protein L-histidine = ADP + protein N-phospho-L-histidine.</text>
        <dbReference type="EC" id="2.7.13.3"/>
    </reaction>
</comment>
<dbReference type="InterPro" id="IPR005467">
    <property type="entry name" value="His_kinase_dom"/>
</dbReference>
<evidence type="ECO:0000256" key="3">
    <source>
        <dbReference type="ARBA" id="ARBA00022553"/>
    </source>
</evidence>
<feature type="domain" description="Histidine kinase" evidence="11">
    <location>
        <begin position="462"/>
        <end position="649"/>
    </location>
</feature>
<keyword evidence="8" id="KW-0902">Two-component regulatory system</keyword>
<dbReference type="PANTHER" id="PTHR24421">
    <property type="entry name" value="NITRATE/NITRITE SENSOR PROTEIN NARX-RELATED"/>
    <property type="match status" value="1"/>
</dbReference>
<dbReference type="InterPro" id="IPR036890">
    <property type="entry name" value="HATPase_C_sf"/>
</dbReference>
<dbReference type="Gene3D" id="1.25.40.10">
    <property type="entry name" value="Tetratricopeptide repeat domain"/>
    <property type="match status" value="2"/>
</dbReference>
<reference evidence="12 13" key="1">
    <citation type="submission" date="2019-02" db="EMBL/GenBank/DDBJ databases">
        <title>Genomic Encyclopedia of Type Strains, Phase IV (KMG-IV): sequencing the most valuable type-strain genomes for metagenomic binning, comparative biology and taxonomic classification.</title>
        <authorList>
            <person name="Goeker M."/>
        </authorList>
    </citation>
    <scope>NUCLEOTIDE SEQUENCE [LARGE SCALE GENOMIC DNA]</scope>
    <source>
        <strain evidence="12 13">DSM 18116</strain>
    </source>
</reference>
<proteinExistence type="predicted"/>
<dbReference type="InterPro" id="IPR050482">
    <property type="entry name" value="Sensor_HK_TwoCompSys"/>
</dbReference>
<keyword evidence="9" id="KW-0802">TPR repeat</keyword>